<dbReference type="GO" id="GO:0050112">
    <property type="term" value="F:inositol 2-dehydrogenase (NAD+) activity"/>
    <property type="evidence" value="ECO:0007669"/>
    <property type="project" value="UniProtKB-EC"/>
</dbReference>
<reference evidence="6" key="1">
    <citation type="journal article" date="2019" name="Int. J. Syst. Evol. Microbiol.">
        <title>The Global Catalogue of Microorganisms (GCM) 10K type strain sequencing project: providing services to taxonomists for standard genome sequencing and annotation.</title>
        <authorList>
            <consortium name="The Broad Institute Genomics Platform"/>
            <consortium name="The Broad Institute Genome Sequencing Center for Infectious Disease"/>
            <person name="Wu L."/>
            <person name="Ma J."/>
        </authorList>
    </citation>
    <scope>NUCLEOTIDE SEQUENCE [LARGE SCALE GENOMIC DNA]</scope>
    <source>
        <strain evidence="6">CCUG 59129</strain>
    </source>
</reference>
<accession>A0ABW3HL72</accession>
<dbReference type="EC" id="1.1.1.18" evidence="5"/>
<proteinExistence type="inferred from homology"/>
<evidence type="ECO:0000313" key="6">
    <source>
        <dbReference type="Proteomes" id="UP001596989"/>
    </source>
</evidence>
<dbReference type="InterPro" id="IPR055170">
    <property type="entry name" value="GFO_IDH_MocA-like_dom"/>
</dbReference>
<dbReference type="SUPFAM" id="SSF55347">
    <property type="entry name" value="Glyceraldehyde-3-phosphate dehydrogenase-like, C-terminal domain"/>
    <property type="match status" value="1"/>
</dbReference>
<evidence type="ECO:0000313" key="5">
    <source>
        <dbReference type="EMBL" id="MFD0958240.1"/>
    </source>
</evidence>
<dbReference type="EMBL" id="JBHTJZ010000004">
    <property type="protein sequence ID" value="MFD0958240.1"/>
    <property type="molecule type" value="Genomic_DNA"/>
</dbReference>
<evidence type="ECO:0000256" key="2">
    <source>
        <dbReference type="ARBA" id="ARBA00023002"/>
    </source>
</evidence>
<protein>
    <submittedName>
        <fullName evidence="5">Inositol 2-dehydrogenase</fullName>
        <ecNumber evidence="5">1.1.1.18</ecNumber>
    </submittedName>
</protein>
<dbReference type="InterPro" id="IPR036291">
    <property type="entry name" value="NAD(P)-bd_dom_sf"/>
</dbReference>
<dbReference type="InterPro" id="IPR000683">
    <property type="entry name" value="Gfo/Idh/MocA-like_OxRdtase_N"/>
</dbReference>
<organism evidence="5 6">
    <name type="scientific">Paenibacillus chungangensis</name>
    <dbReference type="NCBI Taxonomy" id="696535"/>
    <lineage>
        <taxon>Bacteria</taxon>
        <taxon>Bacillati</taxon>
        <taxon>Bacillota</taxon>
        <taxon>Bacilli</taxon>
        <taxon>Bacillales</taxon>
        <taxon>Paenibacillaceae</taxon>
        <taxon>Paenibacillus</taxon>
    </lineage>
</organism>
<dbReference type="Gene3D" id="3.30.360.10">
    <property type="entry name" value="Dihydrodipicolinate Reductase, domain 2"/>
    <property type="match status" value="1"/>
</dbReference>
<dbReference type="Gene3D" id="3.40.50.720">
    <property type="entry name" value="NAD(P)-binding Rossmann-like Domain"/>
    <property type="match status" value="1"/>
</dbReference>
<dbReference type="InterPro" id="IPR030827">
    <property type="entry name" value="Myo_inos_IolG"/>
</dbReference>
<dbReference type="NCBIfam" id="TIGR04380">
    <property type="entry name" value="myo_inos_iolG"/>
    <property type="match status" value="1"/>
</dbReference>
<feature type="domain" description="Gfo/Idh/MocA-like oxidoreductase N-terminal" evidence="3">
    <location>
        <begin position="2"/>
        <end position="121"/>
    </location>
</feature>
<dbReference type="PANTHER" id="PTHR42840">
    <property type="entry name" value="NAD(P)-BINDING ROSSMANN-FOLD SUPERFAMILY PROTEIN-RELATED"/>
    <property type="match status" value="1"/>
</dbReference>
<dbReference type="PANTHER" id="PTHR42840:SF3">
    <property type="entry name" value="BINDING ROSSMANN FOLD OXIDOREDUCTASE, PUTATIVE (AFU_ORTHOLOGUE AFUA_2G10240)-RELATED"/>
    <property type="match status" value="1"/>
</dbReference>
<keyword evidence="2 5" id="KW-0560">Oxidoreductase</keyword>
<gene>
    <name evidence="5" type="primary">iolG</name>
    <name evidence="5" type="ORF">ACFQ2I_02425</name>
</gene>
<evidence type="ECO:0000256" key="1">
    <source>
        <dbReference type="ARBA" id="ARBA00010928"/>
    </source>
</evidence>
<dbReference type="Pfam" id="PF22725">
    <property type="entry name" value="GFO_IDH_MocA_C3"/>
    <property type="match status" value="1"/>
</dbReference>
<evidence type="ECO:0000259" key="4">
    <source>
        <dbReference type="Pfam" id="PF22725"/>
    </source>
</evidence>
<keyword evidence="6" id="KW-1185">Reference proteome</keyword>
<evidence type="ECO:0000259" key="3">
    <source>
        <dbReference type="Pfam" id="PF01408"/>
    </source>
</evidence>
<feature type="domain" description="GFO/IDH/MocA-like oxidoreductase" evidence="4">
    <location>
        <begin position="129"/>
        <end position="249"/>
    </location>
</feature>
<dbReference type="RefSeq" id="WP_377561958.1">
    <property type="nucleotide sequence ID" value="NZ_JBHTJZ010000004.1"/>
</dbReference>
<dbReference type="SUPFAM" id="SSF51735">
    <property type="entry name" value="NAD(P)-binding Rossmann-fold domains"/>
    <property type="match status" value="1"/>
</dbReference>
<name>A0ABW3HL72_9BACL</name>
<comment type="caution">
    <text evidence="5">The sequence shown here is derived from an EMBL/GenBank/DDBJ whole genome shotgun (WGS) entry which is preliminary data.</text>
</comment>
<dbReference type="Proteomes" id="UP001596989">
    <property type="component" value="Unassembled WGS sequence"/>
</dbReference>
<sequence>MINIGLIGAGRIGQIHAENILTMPHVQVKTVSDLVPEKIKVWAESVSIPNVTNRVEDIFEDPSIDAVLICSSTHTHTDLIERAAVAGKHVFCEKPISFNIQQTKRAVEAIKQAKLQFQTGFNRRFDPNFSRVREWITEGRIGEPHIIKITSRDPAPPPYEYIKVSGGLFIDMAIHDFDMARFLSGSEVEEVSVAGAVLIDPMIGELDDIDTAITTLRFKNGSLAVIDNSRKAAYGYDQRVEVFGSEGQVNVQNQFPNSAELSNGQGVFKDKPQYFFLERYKESYLKEIKSFIDAIRCGDATPVTGEDGYQAELIALAAKTSLAEQRPVKISEMA</sequence>
<dbReference type="Pfam" id="PF01408">
    <property type="entry name" value="GFO_IDH_MocA"/>
    <property type="match status" value="1"/>
</dbReference>
<comment type="similarity">
    <text evidence="1">Belongs to the Gfo/Idh/MocA family.</text>
</comment>